<dbReference type="PANTHER" id="PTHR35024:SF4">
    <property type="entry name" value="POLYMER-FORMING CYTOSKELETAL PROTEIN"/>
    <property type="match status" value="1"/>
</dbReference>
<keyword evidence="5" id="KW-1185">Reference proteome</keyword>
<reference evidence="6" key="3">
    <citation type="submission" date="2019-03" db="EMBL/GenBank/DDBJ databases">
        <title>Complete genome of Methylacidiphilum kamchatkense Kam1.</title>
        <authorList>
            <person name="Kruse T."/>
            <person name="Murarilal Ratnadevi C."/>
            <person name="Erikstad H.-A."/>
            <person name="Birkeland N.-K."/>
        </authorList>
    </citation>
    <scope>NUCLEOTIDE SEQUENCE [LARGE SCALE GENOMIC DNA]</scope>
    <source>
        <strain evidence="6">kam1</strain>
    </source>
</reference>
<comment type="similarity">
    <text evidence="1">Belongs to the bactofilin family.</text>
</comment>
<organism evidence="4 6">
    <name type="scientific">Methylacidiphilum kamchatkense Kam1</name>
    <dbReference type="NCBI Taxonomy" id="1202785"/>
    <lineage>
        <taxon>Bacteria</taxon>
        <taxon>Pseudomonadati</taxon>
        <taxon>Verrucomicrobiota</taxon>
        <taxon>Methylacidiphilae</taxon>
        <taxon>Methylacidiphilales</taxon>
        <taxon>Methylacidiphilaceae</taxon>
        <taxon>Methylacidiphilum (ex Ratnadevi et al. 2023)</taxon>
    </lineage>
</organism>
<dbReference type="EMBL" id="JQNX01000001">
    <property type="protein sequence ID" value="KIE59332.1"/>
    <property type="molecule type" value="Genomic_DNA"/>
</dbReference>
<evidence type="ECO:0000313" key="4">
    <source>
        <dbReference type="EMBL" id="QDQ42697.1"/>
    </source>
</evidence>
<protein>
    <submittedName>
        <fullName evidence="3">Cell shape determination protein CcmA</fullName>
    </submittedName>
    <submittedName>
        <fullName evidence="4">Cytoskeletal protein CcmA (Bactofilin family)</fullName>
    </submittedName>
</protein>
<evidence type="ECO:0000256" key="2">
    <source>
        <dbReference type="SAM" id="MobiDB-lite"/>
    </source>
</evidence>
<evidence type="ECO:0000313" key="5">
    <source>
        <dbReference type="Proteomes" id="UP000031594"/>
    </source>
</evidence>
<feature type="region of interest" description="Disordered" evidence="2">
    <location>
        <begin position="1"/>
        <end position="20"/>
    </location>
</feature>
<proteinExistence type="inferred from homology"/>
<dbReference type="Pfam" id="PF04519">
    <property type="entry name" value="Bactofilin"/>
    <property type="match status" value="1"/>
</dbReference>
<evidence type="ECO:0000313" key="3">
    <source>
        <dbReference type="EMBL" id="KIE59332.1"/>
    </source>
</evidence>
<feature type="compositionally biased region" description="Polar residues" evidence="2">
    <location>
        <begin position="153"/>
        <end position="178"/>
    </location>
</feature>
<dbReference type="OrthoDB" id="191511at2"/>
<reference evidence="4" key="2">
    <citation type="journal article" date="2019" name="BMC Genomics">
        <title>Complete genome sequence analysis of the thermoacidophilic verrucomicrobial methanotroph 'Candidatus Methylacidiphilum kamchatkense' strain Kam1 and comparison with its closest relatives.</title>
        <authorList>
            <person name="Kruse T."/>
            <person name="Ratnadevi C.M."/>
            <person name="Erikstad H.A."/>
            <person name="Birkeland N.K."/>
        </authorList>
    </citation>
    <scope>NUCLEOTIDE SEQUENCE</scope>
    <source>
        <strain evidence="4">Kam1</strain>
    </source>
</reference>
<dbReference type="EMBL" id="CP037899">
    <property type="protein sequence ID" value="QDQ42697.1"/>
    <property type="molecule type" value="Genomic_DNA"/>
</dbReference>
<dbReference type="InterPro" id="IPR007607">
    <property type="entry name" value="BacA/B"/>
</dbReference>
<gene>
    <name evidence="3" type="ORF">A946_01070</name>
    <name evidence="4" type="ORF">kam1_1476</name>
</gene>
<feature type="compositionally biased region" description="Basic and acidic residues" evidence="2">
    <location>
        <begin position="1"/>
        <end position="19"/>
    </location>
</feature>
<reference evidence="3 5" key="1">
    <citation type="submission" date="2014-08" db="EMBL/GenBank/DDBJ databases">
        <title>Methylacidiphilum kamchatkense strain Kam1 draft genome sequence.</title>
        <authorList>
            <person name="Birkeland N.-K."/>
            <person name="Erikstad H.A."/>
        </authorList>
    </citation>
    <scope>NUCLEOTIDE SEQUENCE [LARGE SCALE GENOMIC DNA]</scope>
    <source>
        <strain evidence="3 5">Kam1</strain>
    </source>
</reference>
<dbReference type="RefSeq" id="WP_039720794.1">
    <property type="nucleotide sequence ID" value="NZ_CP037899.1"/>
</dbReference>
<feature type="region of interest" description="Disordered" evidence="2">
    <location>
        <begin position="149"/>
        <end position="186"/>
    </location>
</feature>
<evidence type="ECO:0000313" key="6">
    <source>
        <dbReference type="Proteomes" id="UP000315925"/>
    </source>
</evidence>
<dbReference type="STRING" id="1202785.A946_01070"/>
<name>A0A0C1RMV4_9BACT</name>
<sequence length="186" mass="20229">MNFHQLDKAESQKPMDESSKVTILDQHSEFQGSVGFSGELQLNGKLEGDIHSEDGVLLIGPNAIVKAEIKAKTIIVRGQVEGNLFAKERLELLNTSKVFGDIKTASLLIEPGAIFVGKSESLLLDRIEKPNFSSFFKILSASKNEPMAKKASVVQQEASSQKPSPVTKPSEQKPSVQPESRPLSGK</sequence>
<dbReference type="AlphaFoldDB" id="A0A0C1RMV4"/>
<evidence type="ECO:0000256" key="1">
    <source>
        <dbReference type="ARBA" id="ARBA00044755"/>
    </source>
</evidence>
<dbReference type="Proteomes" id="UP000031594">
    <property type="component" value="Unassembled WGS sequence"/>
</dbReference>
<dbReference type="Proteomes" id="UP000315925">
    <property type="component" value="Chromosome"/>
</dbReference>
<dbReference type="KEGG" id="mkc:kam1_1476"/>
<accession>A0A0C1RMV4</accession>
<dbReference type="PANTHER" id="PTHR35024">
    <property type="entry name" value="HYPOTHETICAL CYTOSOLIC PROTEIN"/>
    <property type="match status" value="1"/>
</dbReference>